<name>A0A382CD61_9ZZZZ</name>
<feature type="non-terminal residue" evidence="1">
    <location>
        <position position="78"/>
    </location>
</feature>
<dbReference type="InterPro" id="IPR029045">
    <property type="entry name" value="ClpP/crotonase-like_dom_sf"/>
</dbReference>
<sequence length="78" mass="8777">MTGIISLAVTQSSFYRKVGQSQRLISNVYSKIFANYVDELDPETFVNASINSITQNLDPYTSYLVEDEQHNLNVLSKG</sequence>
<gene>
    <name evidence="1" type="ORF">METZ01_LOCUS176653</name>
</gene>
<dbReference type="EMBL" id="UINC01033861">
    <property type="protein sequence ID" value="SVB23799.1"/>
    <property type="molecule type" value="Genomic_DNA"/>
</dbReference>
<accession>A0A382CD61</accession>
<proteinExistence type="predicted"/>
<dbReference type="SUPFAM" id="SSF52096">
    <property type="entry name" value="ClpP/crotonase"/>
    <property type="match status" value="1"/>
</dbReference>
<protein>
    <submittedName>
        <fullName evidence="1">Uncharacterized protein</fullName>
    </submittedName>
</protein>
<reference evidence="1" key="1">
    <citation type="submission" date="2018-05" db="EMBL/GenBank/DDBJ databases">
        <authorList>
            <person name="Lanie J.A."/>
            <person name="Ng W.-L."/>
            <person name="Kazmierczak K.M."/>
            <person name="Andrzejewski T.M."/>
            <person name="Davidsen T.M."/>
            <person name="Wayne K.J."/>
            <person name="Tettelin H."/>
            <person name="Glass J.I."/>
            <person name="Rusch D."/>
            <person name="Podicherti R."/>
            <person name="Tsui H.-C.T."/>
            <person name="Winkler M.E."/>
        </authorList>
    </citation>
    <scope>NUCLEOTIDE SEQUENCE</scope>
</reference>
<dbReference type="AlphaFoldDB" id="A0A382CD61"/>
<organism evidence="1">
    <name type="scientific">marine metagenome</name>
    <dbReference type="NCBI Taxonomy" id="408172"/>
    <lineage>
        <taxon>unclassified sequences</taxon>
        <taxon>metagenomes</taxon>
        <taxon>ecological metagenomes</taxon>
    </lineage>
</organism>
<evidence type="ECO:0000313" key="1">
    <source>
        <dbReference type="EMBL" id="SVB23799.1"/>
    </source>
</evidence>